<evidence type="ECO:0000256" key="1">
    <source>
        <dbReference type="ARBA" id="ARBA00022448"/>
    </source>
</evidence>
<dbReference type="PANTHER" id="PTHR30578">
    <property type="entry name" value="ELECTRON TRANSPORT COMPLEX PROTEIN RNFD"/>
    <property type="match status" value="1"/>
</dbReference>
<evidence type="ECO:0000313" key="11">
    <source>
        <dbReference type="EMBL" id="OGC39924.1"/>
    </source>
</evidence>
<evidence type="ECO:0000256" key="4">
    <source>
        <dbReference type="ARBA" id="ARBA00022643"/>
    </source>
</evidence>
<dbReference type="GO" id="GO:0022900">
    <property type="term" value="P:electron transport chain"/>
    <property type="evidence" value="ECO:0007669"/>
    <property type="project" value="UniProtKB-UniRule"/>
</dbReference>
<gene>
    <name evidence="10" type="primary">rnfD</name>
    <name evidence="11" type="ORF">A2438_05365</name>
</gene>
<dbReference type="InterPro" id="IPR011303">
    <property type="entry name" value="RnfD_bac"/>
</dbReference>
<dbReference type="GO" id="GO:0005886">
    <property type="term" value="C:plasma membrane"/>
    <property type="evidence" value="ECO:0007669"/>
    <property type="project" value="UniProtKB-SubCell"/>
</dbReference>
<comment type="subunit">
    <text evidence="10">The complex is composed of six subunits: RnfA, RnfB, RnfC, RnfD, RnfE and RnfG.</text>
</comment>
<feature type="modified residue" description="FMN phosphoryl threonine" evidence="10">
    <location>
        <position position="153"/>
    </location>
</feature>
<keyword evidence="5 10" id="KW-0812">Transmembrane</keyword>
<feature type="transmembrane region" description="Helical" evidence="10">
    <location>
        <begin position="46"/>
        <end position="63"/>
    </location>
</feature>
<dbReference type="PANTHER" id="PTHR30578:SF0">
    <property type="entry name" value="ION-TRANSLOCATING OXIDOREDUCTASE COMPLEX SUBUNIT D"/>
    <property type="match status" value="1"/>
</dbReference>
<feature type="transmembrane region" description="Helical" evidence="10">
    <location>
        <begin position="177"/>
        <end position="195"/>
    </location>
</feature>
<organism evidence="11 12">
    <name type="scientific">candidate division WOR-1 bacterium RIFOXYC2_FULL_46_14</name>
    <dbReference type="NCBI Taxonomy" id="1802587"/>
    <lineage>
        <taxon>Bacteria</taxon>
        <taxon>Bacillati</taxon>
        <taxon>Saganbacteria</taxon>
    </lineage>
</organism>
<feature type="transmembrane region" description="Helical" evidence="10">
    <location>
        <begin position="70"/>
        <end position="89"/>
    </location>
</feature>
<comment type="caution">
    <text evidence="10">Lacks conserved residue(s) required for the propagation of feature annotation.</text>
</comment>
<keyword evidence="3 10" id="KW-0285">Flavoprotein</keyword>
<evidence type="ECO:0000256" key="9">
    <source>
        <dbReference type="ARBA" id="ARBA00023136"/>
    </source>
</evidence>
<feature type="transmembrane region" description="Helical" evidence="10">
    <location>
        <begin position="225"/>
        <end position="245"/>
    </location>
</feature>
<keyword evidence="10" id="KW-1003">Cell membrane</keyword>
<dbReference type="Pfam" id="PF03116">
    <property type="entry name" value="NQR2_RnfD_RnfE"/>
    <property type="match status" value="1"/>
</dbReference>
<keyword evidence="2 10" id="KW-0597">Phosphoprotein</keyword>
<evidence type="ECO:0000256" key="2">
    <source>
        <dbReference type="ARBA" id="ARBA00022553"/>
    </source>
</evidence>
<proteinExistence type="inferred from homology"/>
<dbReference type="EC" id="7.-.-.-" evidence="10"/>
<comment type="function">
    <text evidence="10">Part of a membrane-bound complex that couples electron transfer with translocation of ions across the membrane.</text>
</comment>
<evidence type="ECO:0000256" key="7">
    <source>
        <dbReference type="ARBA" id="ARBA00022982"/>
    </source>
</evidence>
<keyword evidence="1 10" id="KW-0813">Transport</keyword>
<evidence type="ECO:0000256" key="3">
    <source>
        <dbReference type="ARBA" id="ARBA00022630"/>
    </source>
</evidence>
<keyword evidence="6 10" id="KW-1278">Translocase</keyword>
<name>A0A1F4U4N9_UNCSA</name>
<evidence type="ECO:0000256" key="5">
    <source>
        <dbReference type="ARBA" id="ARBA00022692"/>
    </source>
</evidence>
<protein>
    <recommendedName>
        <fullName evidence="10">Ion-translocating oxidoreductase complex subunit D</fullName>
        <ecNumber evidence="10">7.-.-.-</ecNumber>
    </recommendedName>
    <alternativeName>
        <fullName evidence="10">Rnf electron transport complex subunit D</fullName>
    </alternativeName>
</protein>
<dbReference type="GO" id="GO:0055085">
    <property type="term" value="P:transmembrane transport"/>
    <property type="evidence" value="ECO:0007669"/>
    <property type="project" value="InterPro"/>
</dbReference>
<comment type="caution">
    <text evidence="11">The sequence shown here is derived from an EMBL/GenBank/DDBJ whole genome shotgun (WGS) entry which is preliminary data.</text>
</comment>
<dbReference type="HAMAP" id="MF_00462">
    <property type="entry name" value="RsxD_RnfD"/>
    <property type="match status" value="1"/>
</dbReference>
<sequence>MENLLTVSSGPHVREPGSSKDLMWWVVVALLFPTAASVYFFGIHALVMVVFLSLVSVAAEAVFQRLGKQPVTVSDGSAVITGMLLALVIPPHFPLWMGAIGAVFAVIIVKGFFGGLGFNIFNPALAARAMLLASWPVAMTAWVKPFDAITTPTPLYLAKIGEAVPGYWEMFIGARGGSLGETSALMILIGAGILFWKKVISWPAPTAYIGTVALFSFLLGKDPLFQILAGGLLFGAFFMATDYVTTPISEKGRFIFGVGCGILTVLIRFFGGFPEGVNYSILIMNMLVPIIDRYARPRFFGEKKLWQKK</sequence>
<comment type="similarity">
    <text evidence="10">Belongs to the NqrB/RnfD family.</text>
</comment>
<feature type="transmembrane region" description="Helical" evidence="10">
    <location>
        <begin position="95"/>
        <end position="113"/>
    </location>
</feature>
<dbReference type="AlphaFoldDB" id="A0A1F4U4N9"/>
<accession>A0A1F4U4N9</accession>
<dbReference type="NCBIfam" id="TIGR01946">
    <property type="entry name" value="rnfD"/>
    <property type="match status" value="1"/>
</dbReference>
<dbReference type="Proteomes" id="UP000179242">
    <property type="component" value="Unassembled WGS sequence"/>
</dbReference>
<evidence type="ECO:0000256" key="8">
    <source>
        <dbReference type="ARBA" id="ARBA00022989"/>
    </source>
</evidence>
<feature type="transmembrane region" description="Helical" evidence="10">
    <location>
        <begin position="202"/>
        <end position="219"/>
    </location>
</feature>
<keyword evidence="9 10" id="KW-0472">Membrane</keyword>
<comment type="cofactor">
    <cofactor evidence="10">
        <name>FMN</name>
        <dbReference type="ChEBI" id="CHEBI:58210"/>
    </cofactor>
</comment>
<evidence type="ECO:0000256" key="6">
    <source>
        <dbReference type="ARBA" id="ARBA00022967"/>
    </source>
</evidence>
<keyword evidence="7 10" id="KW-0249">Electron transport</keyword>
<comment type="subcellular location">
    <subcellularLocation>
        <location evidence="10">Cell membrane</location>
        <topology evidence="10">Multi-pass membrane protein</topology>
    </subcellularLocation>
</comment>
<evidence type="ECO:0000256" key="10">
    <source>
        <dbReference type="HAMAP-Rule" id="MF_00462"/>
    </source>
</evidence>
<keyword evidence="4 10" id="KW-0288">FMN</keyword>
<evidence type="ECO:0000313" key="12">
    <source>
        <dbReference type="Proteomes" id="UP000179242"/>
    </source>
</evidence>
<reference evidence="11 12" key="1">
    <citation type="journal article" date="2016" name="Nat. Commun.">
        <title>Thousands of microbial genomes shed light on interconnected biogeochemical processes in an aquifer system.</title>
        <authorList>
            <person name="Anantharaman K."/>
            <person name="Brown C.T."/>
            <person name="Hug L.A."/>
            <person name="Sharon I."/>
            <person name="Castelle C.J."/>
            <person name="Probst A.J."/>
            <person name="Thomas B.C."/>
            <person name="Singh A."/>
            <person name="Wilkins M.J."/>
            <person name="Karaoz U."/>
            <person name="Brodie E.L."/>
            <person name="Williams K.H."/>
            <person name="Hubbard S.S."/>
            <person name="Banfield J.F."/>
        </authorList>
    </citation>
    <scope>NUCLEOTIDE SEQUENCE [LARGE SCALE GENOMIC DNA]</scope>
</reference>
<dbReference type="EMBL" id="MEUJ01000005">
    <property type="protein sequence ID" value="OGC39924.1"/>
    <property type="molecule type" value="Genomic_DNA"/>
</dbReference>
<keyword evidence="8 10" id="KW-1133">Transmembrane helix</keyword>
<dbReference type="InterPro" id="IPR004338">
    <property type="entry name" value="NqrB/RnfD"/>
</dbReference>